<comment type="caution">
    <text evidence="6">The sequence shown here is derived from an EMBL/GenBank/DDBJ whole genome shotgun (WGS) entry which is preliminary data.</text>
</comment>
<dbReference type="GO" id="GO:0006310">
    <property type="term" value="P:DNA recombination"/>
    <property type="evidence" value="ECO:0007669"/>
    <property type="project" value="UniProtKB-KW"/>
</dbReference>
<keyword evidence="4" id="KW-0233">DNA recombination</keyword>
<keyword evidence="2" id="KW-0815">Transposition</keyword>
<dbReference type="RefSeq" id="WP_152768224.1">
    <property type="nucleotide sequence ID" value="NZ_WHNP01000140.1"/>
</dbReference>
<evidence type="ECO:0000313" key="7">
    <source>
        <dbReference type="Proteomes" id="UP000484381"/>
    </source>
</evidence>
<dbReference type="PANTHER" id="PTHR35528">
    <property type="entry name" value="BLL1675 PROTEIN"/>
    <property type="match status" value="1"/>
</dbReference>
<protein>
    <submittedName>
        <fullName evidence="6">IS6 family transposase</fullName>
    </submittedName>
</protein>
<dbReference type="Pfam" id="PF13610">
    <property type="entry name" value="DDE_Tnp_IS240"/>
    <property type="match status" value="1"/>
</dbReference>
<comment type="function">
    <text evidence="1">Involved in the transposition of the insertion sequence.</text>
</comment>
<dbReference type="AlphaFoldDB" id="A0A7X1NKT2"/>
<evidence type="ECO:0000256" key="1">
    <source>
        <dbReference type="ARBA" id="ARBA00002286"/>
    </source>
</evidence>
<proteinExistence type="predicted"/>
<dbReference type="GO" id="GO:0032196">
    <property type="term" value="P:transposition"/>
    <property type="evidence" value="ECO:0007669"/>
    <property type="project" value="UniProtKB-KW"/>
</dbReference>
<gene>
    <name evidence="6" type="ORF">GCT13_45730</name>
</gene>
<evidence type="ECO:0000256" key="3">
    <source>
        <dbReference type="ARBA" id="ARBA00023125"/>
    </source>
</evidence>
<dbReference type="Proteomes" id="UP000484381">
    <property type="component" value="Unassembled WGS sequence"/>
</dbReference>
<evidence type="ECO:0000313" key="6">
    <source>
        <dbReference type="EMBL" id="MPW23800.1"/>
    </source>
</evidence>
<evidence type="ECO:0000259" key="5">
    <source>
        <dbReference type="Pfam" id="PF13610"/>
    </source>
</evidence>
<dbReference type="SUPFAM" id="SSF53098">
    <property type="entry name" value="Ribonuclease H-like"/>
    <property type="match status" value="1"/>
</dbReference>
<name>A0A7X1NKT2_9BURK</name>
<reference evidence="6 7" key="1">
    <citation type="submission" date="2019-10" db="EMBL/GenBank/DDBJ databases">
        <title>Paraburkholderia sp. isolated from nodules of Mimosa pudica from Brazilian Atlantic Forest soils.</title>
        <authorList>
            <person name="Paulitsch F."/>
            <person name="Hungria M."/>
            <person name="Dall'Agnol R."/>
        </authorList>
    </citation>
    <scope>NUCLEOTIDE SEQUENCE [LARGE SCALE GENOMIC DNA]</scope>
    <source>
        <strain evidence="6 7">CNPSo 3157</strain>
    </source>
</reference>
<evidence type="ECO:0000256" key="4">
    <source>
        <dbReference type="ARBA" id="ARBA00023172"/>
    </source>
</evidence>
<dbReference type="NCBIfam" id="NF033587">
    <property type="entry name" value="transpos_IS6"/>
    <property type="match status" value="1"/>
</dbReference>
<organism evidence="6 7">
    <name type="scientific">Paraburkholderia franconis</name>
    <dbReference type="NCBI Taxonomy" id="2654983"/>
    <lineage>
        <taxon>Bacteria</taxon>
        <taxon>Pseudomonadati</taxon>
        <taxon>Pseudomonadota</taxon>
        <taxon>Betaproteobacteria</taxon>
        <taxon>Burkholderiales</taxon>
        <taxon>Burkholderiaceae</taxon>
        <taxon>Paraburkholderia</taxon>
    </lineage>
</organism>
<dbReference type="InterPro" id="IPR047930">
    <property type="entry name" value="Transpos_IS6"/>
</dbReference>
<dbReference type="InterPro" id="IPR036397">
    <property type="entry name" value="RNaseH_sf"/>
</dbReference>
<dbReference type="InterPro" id="IPR012337">
    <property type="entry name" value="RNaseH-like_sf"/>
</dbReference>
<accession>A0A7X1NKT2</accession>
<feature type="domain" description="DDE" evidence="5">
    <location>
        <begin position="80"/>
        <end position="214"/>
    </location>
</feature>
<sequence length="234" mass="27291">MKQNLNPAVAKVLKRLHYPLDVILMCVRWYVAYPLSLRHLKQMMAERGIAVDYSTVHRWAMKLLPVLEKSFRRRKRPVGKSWRMDETYIKVKGQWKYLYRAVDRAGNTVDFLLRAHRDKTAARRYFEKSIDQNGEPDTVTIDRSGANLAALETINADREAPIKIRQSKYLNNVVEQDHRAIKRRTRPMLGFKTFRCTRILLAGIEVMHMIAKGQMKCARGTHPSAADQFYDLTT</sequence>
<dbReference type="Gene3D" id="3.30.420.10">
    <property type="entry name" value="Ribonuclease H-like superfamily/Ribonuclease H"/>
    <property type="match status" value="1"/>
</dbReference>
<keyword evidence="3" id="KW-0238">DNA-binding</keyword>
<dbReference type="InterPro" id="IPR052183">
    <property type="entry name" value="IS_Transposase"/>
</dbReference>
<dbReference type="InterPro" id="IPR032874">
    <property type="entry name" value="DDE_dom"/>
</dbReference>
<dbReference type="GO" id="GO:0003677">
    <property type="term" value="F:DNA binding"/>
    <property type="evidence" value="ECO:0007669"/>
    <property type="project" value="UniProtKB-KW"/>
</dbReference>
<keyword evidence="7" id="KW-1185">Reference proteome</keyword>
<evidence type="ECO:0000256" key="2">
    <source>
        <dbReference type="ARBA" id="ARBA00022578"/>
    </source>
</evidence>
<dbReference type="PANTHER" id="PTHR35528:SF3">
    <property type="entry name" value="BLL1675 PROTEIN"/>
    <property type="match status" value="1"/>
</dbReference>
<dbReference type="EMBL" id="WHNP01000140">
    <property type="protein sequence ID" value="MPW23800.1"/>
    <property type="molecule type" value="Genomic_DNA"/>
</dbReference>